<dbReference type="EMBL" id="CP007044">
    <property type="protein sequence ID" value="AHG22679.1"/>
    <property type="molecule type" value="Genomic_DNA"/>
</dbReference>
<protein>
    <recommendedName>
        <fullName evidence="2">PDZ domain-containing protein</fullName>
    </recommendedName>
</protein>
<evidence type="ECO:0000313" key="3">
    <source>
        <dbReference type="EMBL" id="AHG22679.1"/>
    </source>
</evidence>
<reference evidence="3 4" key="2">
    <citation type="submission" date="2015-03" db="EMBL/GenBank/DDBJ databases">
        <authorList>
            <person name="Chan K.-G."/>
        </authorList>
    </citation>
    <scope>NUCLEOTIDE SEQUENCE [LARGE SCALE GENOMIC DNA]</scope>
    <source>
        <strain evidence="3 4">RB-25</strain>
    </source>
</reference>
<dbReference type="PROSITE" id="PS51257">
    <property type="entry name" value="PROKAR_LIPOPROTEIN"/>
    <property type="match status" value="1"/>
</dbReference>
<dbReference type="Gene3D" id="2.30.42.10">
    <property type="match status" value="1"/>
</dbReference>
<dbReference type="PROSITE" id="PS50106">
    <property type="entry name" value="PDZ"/>
    <property type="match status" value="1"/>
</dbReference>
<feature type="chain" id="PRO_5004792082" description="PDZ domain-containing protein" evidence="1">
    <location>
        <begin position="19"/>
        <end position="270"/>
    </location>
</feature>
<dbReference type="InterPro" id="IPR001478">
    <property type="entry name" value="PDZ"/>
</dbReference>
<dbReference type="PATRIC" id="fig|1441930.4.peg.1299"/>
<feature type="signal peptide" evidence="1">
    <location>
        <begin position="1"/>
        <end position="18"/>
    </location>
</feature>
<evidence type="ECO:0000256" key="1">
    <source>
        <dbReference type="SAM" id="SignalP"/>
    </source>
</evidence>
<dbReference type="KEGG" id="sfo:Z042_06510"/>
<evidence type="ECO:0000259" key="2">
    <source>
        <dbReference type="PROSITE" id="PS50106"/>
    </source>
</evidence>
<dbReference type="InterPro" id="IPR036034">
    <property type="entry name" value="PDZ_sf"/>
</dbReference>
<keyword evidence="1" id="KW-0732">Signal</keyword>
<accession>W0LJR6</accession>
<evidence type="ECO:0000313" key="4">
    <source>
        <dbReference type="Proteomes" id="UP000019030"/>
    </source>
</evidence>
<dbReference type="SUPFAM" id="SSF50156">
    <property type="entry name" value="PDZ domain-like"/>
    <property type="match status" value="1"/>
</dbReference>
<organism evidence="3 4">
    <name type="scientific">Chania multitudinisentens RB-25</name>
    <dbReference type="NCBI Taxonomy" id="1441930"/>
    <lineage>
        <taxon>Bacteria</taxon>
        <taxon>Pseudomonadati</taxon>
        <taxon>Pseudomonadota</taxon>
        <taxon>Gammaproteobacteria</taxon>
        <taxon>Enterobacterales</taxon>
        <taxon>Yersiniaceae</taxon>
        <taxon>Chania</taxon>
    </lineage>
</organism>
<gene>
    <name evidence="3" type="ORF">Z042_06510</name>
</gene>
<name>W0LJR6_9GAMM</name>
<proteinExistence type="predicted"/>
<dbReference type="AlphaFoldDB" id="W0LJR6"/>
<dbReference type="HOGENOM" id="CLU_1030123_0_0_6"/>
<reference evidence="3 4" key="1">
    <citation type="submission" date="2014-01" db="EMBL/GenBank/DDBJ databases">
        <title>Isolation of Serratia multitudinisentens RB-25 from Ex-Landfill site.</title>
        <authorList>
            <person name="Robson E.H.J."/>
        </authorList>
    </citation>
    <scope>NUCLEOTIDE SEQUENCE [LARGE SCALE GENOMIC DNA]</scope>
    <source>
        <strain evidence="3 4">RB-25</strain>
    </source>
</reference>
<sequence>MYKILGFLITMPLLSGCAALYGNGGNFAKYYEGKNVTEIKAAENYIPCSYQELAVHTLNAEQFNDIKKLRTGAYRQGYILIGQSHGEGTSNAFTKNDVTGLALKLSACLAYWGSSGFSYAENQTRTYYEQVVDGIYYDNNGQPQYAMRNEERYEQVNVNYYNFHSYYFIKLDLNKSFGAFYQELSAEQKKIVGLNYGVFIRAVANGSQAEKEFNLRENDILLEYNGQQCTIDNSPDFCGVNVPVHTARVYREGKIMNIDVRALPVKGGAA</sequence>
<dbReference type="RefSeq" id="WP_024910054.1">
    <property type="nucleotide sequence ID" value="NZ_CP007044.2"/>
</dbReference>
<dbReference type="Proteomes" id="UP000019030">
    <property type="component" value="Chromosome"/>
</dbReference>
<feature type="domain" description="PDZ" evidence="2">
    <location>
        <begin position="197"/>
        <end position="233"/>
    </location>
</feature>
<keyword evidence="4" id="KW-1185">Reference proteome</keyword>